<sequence>MEDSNQTGVVIHFHFRPFSRLPEVQMLTFVAFLIVHLVSVGGNVSILLIVWTRCSLLAALETCCSSTTAPLTLASTLSAGRTLISPAGCGAQMFFIFLGSADCILLAVMAYDRFVAICHPLRYSLRMSWQRCARLALGSLVLGFILATQLTVLIFRLPFCGSKEIGVFYCDVLPVMRLACADTRVHKATLFVVSVAVLALPFLLITLSYVFIAAAILKIRSAEGRHKAFATCSSHMTMVLLQYGGASLIYLCPSSSYSPERGQVVSVVYTFITPIMRNRELKHALERAVMRFLSS</sequence>
<feature type="transmembrane region" description="Helical" evidence="12">
    <location>
        <begin position="26"/>
        <end position="51"/>
    </location>
</feature>
<dbReference type="GO" id="GO:0004984">
    <property type="term" value="F:olfactory receptor activity"/>
    <property type="evidence" value="ECO:0007669"/>
    <property type="project" value="InterPro"/>
</dbReference>
<dbReference type="InterPro" id="IPR000276">
    <property type="entry name" value="GPCR_Rhodpsn"/>
</dbReference>
<dbReference type="Pfam" id="PF13853">
    <property type="entry name" value="7tm_4"/>
    <property type="match status" value="1"/>
</dbReference>
<dbReference type="SUPFAM" id="SSF81321">
    <property type="entry name" value="Family A G protein-coupled receptor-like"/>
    <property type="match status" value="1"/>
</dbReference>
<dbReference type="CDD" id="cd15225">
    <property type="entry name" value="7tmA_OR10A-like"/>
    <property type="match status" value="1"/>
</dbReference>
<keyword evidence="5 12" id="KW-0812">Transmembrane</keyword>
<dbReference type="Gene3D" id="1.20.1070.10">
    <property type="entry name" value="Rhodopsin 7-helix transmembrane proteins"/>
    <property type="match status" value="1"/>
</dbReference>
<feature type="domain" description="G-protein coupled receptors family 1 profile" evidence="13">
    <location>
        <begin position="105"/>
        <end position="251"/>
    </location>
</feature>
<dbReference type="EMBL" id="LWLT01000015">
    <property type="status" value="NOT_ANNOTATED_CDS"/>
    <property type="molecule type" value="Genomic_DNA"/>
</dbReference>
<dbReference type="GO" id="GO:0004930">
    <property type="term" value="F:G protein-coupled receptor activity"/>
    <property type="evidence" value="ECO:0007669"/>
    <property type="project" value="UniProtKB-KW"/>
</dbReference>
<dbReference type="Proteomes" id="UP000291000">
    <property type="component" value="Chromosome 15"/>
</dbReference>
<keyword evidence="9 12" id="KW-0472">Membrane</keyword>
<dbReference type="Ensembl" id="ENSCHIT00000037324.1">
    <property type="protein sequence ID" value="ENSCHIP00000029454.1"/>
    <property type="gene ID" value="ENSCHIG00000024584.1"/>
</dbReference>
<reference evidence="14" key="2">
    <citation type="submission" date="2025-08" db="UniProtKB">
        <authorList>
            <consortium name="Ensembl"/>
        </authorList>
    </citation>
    <scope>IDENTIFICATION</scope>
</reference>
<keyword evidence="8" id="KW-0297">G-protein coupled receptor</keyword>
<keyword evidence="3" id="KW-1003">Cell membrane</keyword>
<comment type="function">
    <text evidence="1">Putative odorant or sperm cell receptor.</text>
</comment>
<keyword evidence="6" id="KW-0552">Olfaction</keyword>
<evidence type="ECO:0000256" key="7">
    <source>
        <dbReference type="ARBA" id="ARBA00022989"/>
    </source>
</evidence>
<evidence type="ECO:0000256" key="9">
    <source>
        <dbReference type="ARBA" id="ARBA00023136"/>
    </source>
</evidence>
<evidence type="ECO:0000256" key="4">
    <source>
        <dbReference type="ARBA" id="ARBA00022606"/>
    </source>
</evidence>
<evidence type="ECO:0000256" key="2">
    <source>
        <dbReference type="ARBA" id="ARBA00004651"/>
    </source>
</evidence>
<evidence type="ECO:0000313" key="15">
    <source>
        <dbReference type="Proteomes" id="UP000291000"/>
    </source>
</evidence>
<evidence type="ECO:0000256" key="3">
    <source>
        <dbReference type="ARBA" id="ARBA00022475"/>
    </source>
</evidence>
<evidence type="ECO:0000256" key="11">
    <source>
        <dbReference type="ARBA" id="ARBA00023224"/>
    </source>
</evidence>
<dbReference type="GeneTree" id="ENSGT01140000282524"/>
<evidence type="ECO:0000256" key="5">
    <source>
        <dbReference type="ARBA" id="ARBA00022692"/>
    </source>
</evidence>
<dbReference type="PANTHER" id="PTHR26453">
    <property type="entry name" value="OLFACTORY RECEPTOR"/>
    <property type="match status" value="1"/>
</dbReference>
<accession>A0A452FZE8</accession>
<dbReference type="PROSITE" id="PS50262">
    <property type="entry name" value="G_PROTEIN_RECEP_F1_2"/>
    <property type="match status" value="1"/>
</dbReference>
<feature type="transmembrane region" description="Helical" evidence="12">
    <location>
        <begin position="91"/>
        <end position="111"/>
    </location>
</feature>
<dbReference type="Bgee" id="ENSCHIG00000024584">
    <property type="expression patterns" value="Expressed in fallopian tube"/>
</dbReference>
<reference evidence="14" key="3">
    <citation type="submission" date="2025-09" db="UniProtKB">
        <authorList>
            <consortium name="Ensembl"/>
        </authorList>
    </citation>
    <scope>IDENTIFICATION</scope>
</reference>
<keyword evidence="11" id="KW-0807">Transducer</keyword>
<keyword evidence="10" id="KW-0675">Receptor</keyword>
<keyword evidence="4" id="KW-0716">Sensory transduction</keyword>
<evidence type="ECO:0000256" key="12">
    <source>
        <dbReference type="SAM" id="Phobius"/>
    </source>
</evidence>
<name>A0A452FZE8_CAPHI</name>
<organism evidence="14 15">
    <name type="scientific">Capra hircus</name>
    <name type="common">Goat</name>
    <dbReference type="NCBI Taxonomy" id="9925"/>
    <lineage>
        <taxon>Eukaryota</taxon>
        <taxon>Metazoa</taxon>
        <taxon>Chordata</taxon>
        <taxon>Craniata</taxon>
        <taxon>Vertebrata</taxon>
        <taxon>Euteleostomi</taxon>
        <taxon>Mammalia</taxon>
        <taxon>Eutheria</taxon>
        <taxon>Laurasiatheria</taxon>
        <taxon>Artiodactyla</taxon>
        <taxon>Ruminantia</taxon>
        <taxon>Pecora</taxon>
        <taxon>Bovidae</taxon>
        <taxon>Caprinae</taxon>
        <taxon>Capra</taxon>
    </lineage>
</organism>
<feature type="transmembrane region" description="Helical" evidence="12">
    <location>
        <begin position="191"/>
        <end position="217"/>
    </location>
</feature>
<proteinExistence type="predicted"/>
<dbReference type="PRINTS" id="PR00237">
    <property type="entry name" value="GPCRRHODOPSN"/>
</dbReference>
<keyword evidence="15" id="KW-1185">Reference proteome</keyword>
<evidence type="ECO:0000256" key="1">
    <source>
        <dbReference type="ARBA" id="ARBA00003929"/>
    </source>
</evidence>
<evidence type="ECO:0000256" key="6">
    <source>
        <dbReference type="ARBA" id="ARBA00022725"/>
    </source>
</evidence>
<dbReference type="PRINTS" id="PR00245">
    <property type="entry name" value="OLFACTORYR"/>
</dbReference>
<evidence type="ECO:0000313" key="14">
    <source>
        <dbReference type="Ensembl" id="ENSCHIP00000029454.1"/>
    </source>
</evidence>
<dbReference type="GO" id="GO:0005886">
    <property type="term" value="C:plasma membrane"/>
    <property type="evidence" value="ECO:0007669"/>
    <property type="project" value="UniProtKB-SubCell"/>
</dbReference>
<protein>
    <recommendedName>
        <fullName evidence="13">G-protein coupled receptors family 1 profile domain-containing protein</fullName>
    </recommendedName>
</protein>
<comment type="subcellular location">
    <subcellularLocation>
        <location evidence="2">Cell membrane</location>
        <topology evidence="2">Multi-pass membrane protein</topology>
    </subcellularLocation>
</comment>
<evidence type="ECO:0000256" key="10">
    <source>
        <dbReference type="ARBA" id="ARBA00023170"/>
    </source>
</evidence>
<feature type="transmembrane region" description="Helical" evidence="12">
    <location>
        <begin position="132"/>
        <end position="155"/>
    </location>
</feature>
<dbReference type="AlphaFoldDB" id="A0A452FZE8"/>
<dbReference type="InterPro" id="IPR000725">
    <property type="entry name" value="Olfact_rcpt"/>
</dbReference>
<keyword evidence="7 12" id="KW-1133">Transmembrane helix</keyword>
<dbReference type="OMA" id="LMMSWRL"/>
<dbReference type="FunFam" id="1.20.1070.10:FF:000015">
    <property type="entry name" value="Olfactory receptor"/>
    <property type="match status" value="1"/>
</dbReference>
<reference evidence="14 15" key="1">
    <citation type="submission" date="2016-04" db="EMBL/GenBank/DDBJ databases">
        <title>Polished mammalian reference genomes with single-molecule sequencing and chromosome conformation capture applied to the Capra hircus genome.</title>
        <authorList>
            <person name="Bickhart D.M."/>
            <person name="Koren S."/>
            <person name="Rosen B."/>
            <person name="Hastie A."/>
            <person name="Liachko I."/>
            <person name="Sullivan S.T."/>
            <person name="Burton J."/>
            <person name="Sayre B.L."/>
            <person name="Huson H.J."/>
            <person name="Lee J."/>
            <person name="Lam E."/>
            <person name="Kelley C.M."/>
            <person name="Hutchison J.L."/>
            <person name="Zhou Y."/>
            <person name="Sun J."/>
            <person name="Crisa A."/>
            <person name="Schwartz J.C."/>
            <person name="Hammond J.A."/>
            <person name="Schroeder S.G."/>
            <person name="Liu G.E."/>
            <person name="Dunham M."/>
            <person name="Shendure J."/>
            <person name="Sonstegard T.S."/>
            <person name="Phillippy A.M."/>
            <person name="Van Tassell C.P."/>
            <person name="Smith T.P."/>
        </authorList>
    </citation>
    <scope>NUCLEOTIDE SEQUENCE [LARGE SCALE GENOMIC DNA]</scope>
</reference>
<dbReference type="InterPro" id="IPR017452">
    <property type="entry name" value="GPCR_Rhodpsn_7TM"/>
</dbReference>
<evidence type="ECO:0000259" key="13">
    <source>
        <dbReference type="PROSITE" id="PS50262"/>
    </source>
</evidence>
<evidence type="ECO:0000256" key="8">
    <source>
        <dbReference type="ARBA" id="ARBA00023040"/>
    </source>
</evidence>